<dbReference type="Pfam" id="PF03724">
    <property type="entry name" value="META"/>
    <property type="match status" value="1"/>
</dbReference>
<dbReference type="Gene3D" id="2.40.128.200">
    <property type="match status" value="1"/>
</dbReference>
<dbReference type="InterPro" id="IPR036328">
    <property type="entry name" value="MliC_sf"/>
</dbReference>
<dbReference type="PANTHER" id="PTHR35535">
    <property type="entry name" value="HEAT SHOCK PROTEIN HSLJ"/>
    <property type="match status" value="1"/>
</dbReference>
<keyword evidence="2" id="KW-0472">Membrane</keyword>
<feature type="domain" description="DUF306" evidence="5">
    <location>
        <begin position="241"/>
        <end position="344"/>
    </location>
</feature>
<evidence type="ECO:0000259" key="6">
    <source>
        <dbReference type="Pfam" id="PF09864"/>
    </source>
</evidence>
<evidence type="ECO:0000256" key="1">
    <source>
        <dbReference type="ARBA" id="ARBA00022729"/>
    </source>
</evidence>
<dbReference type="InterPro" id="IPR018660">
    <property type="entry name" value="MliC"/>
</dbReference>
<keyword evidence="1" id="KW-0732">Signal</keyword>
<dbReference type="AlphaFoldDB" id="A0A5C8NUD2"/>
<dbReference type="Proteomes" id="UP000321548">
    <property type="component" value="Unassembled WGS sequence"/>
</dbReference>
<proteinExistence type="predicted"/>
<evidence type="ECO:0000313" key="8">
    <source>
        <dbReference type="Proteomes" id="UP000321548"/>
    </source>
</evidence>
<evidence type="ECO:0000256" key="4">
    <source>
        <dbReference type="ARBA" id="ARBA00023288"/>
    </source>
</evidence>
<dbReference type="PANTHER" id="PTHR35535:SF1">
    <property type="entry name" value="HEAT SHOCK PROTEIN HSLJ"/>
    <property type="match status" value="1"/>
</dbReference>
<protein>
    <submittedName>
        <fullName evidence="7">META domain-containing protein</fullName>
    </submittedName>
</protein>
<dbReference type="EMBL" id="VDUY01000005">
    <property type="protein sequence ID" value="TXL64771.1"/>
    <property type="molecule type" value="Genomic_DNA"/>
</dbReference>
<dbReference type="SUPFAM" id="SSF141488">
    <property type="entry name" value="YdhA-like"/>
    <property type="match status" value="1"/>
</dbReference>
<dbReference type="InterPro" id="IPR005184">
    <property type="entry name" value="DUF306_Meta_HslJ"/>
</dbReference>
<evidence type="ECO:0000256" key="2">
    <source>
        <dbReference type="ARBA" id="ARBA00023136"/>
    </source>
</evidence>
<sequence length="349" mass="37424">MRLISTDFESRSRRLSMMRSRACDRSWHIWVLPFVLALSACAAVPDAPPAGRVLAGEHGVREEAFAVKLRCDDRVLTVGYAGDRMQLRAGDELFALRPVPAASGAKFEAEADPATTFWSRGERAVVTLRGEPLPGCRVVAHGSQAFRATGNEPGWRLEIYGPQLRFETADGSVRVFRRSGEPVASAGAMTWSLQAAGGPLTVTASDAHCADTMTGMPYPKSVRIDYQGRAYQGCGGEPAALLQGPEWRVEDIGGAGIVDGSRVTLRFGDDGRVAGAASCNRYSGAYELTGEGLTLGRMLTTKMACAPALMQQEQRFLGLMAQVRRFEIAADGALALVASDGRRIVARGN</sequence>
<dbReference type="Gene3D" id="2.40.128.270">
    <property type="match status" value="1"/>
</dbReference>
<accession>A0A5C8NUD2</accession>
<keyword evidence="3" id="KW-0564">Palmitate</keyword>
<feature type="domain" description="C-type lysozyme inhibitor" evidence="6">
    <location>
        <begin position="70"/>
        <end position="130"/>
    </location>
</feature>
<dbReference type="InterPro" id="IPR053147">
    <property type="entry name" value="Hsp_HslJ-like"/>
</dbReference>
<dbReference type="InterPro" id="IPR038670">
    <property type="entry name" value="HslJ-like_sf"/>
</dbReference>
<evidence type="ECO:0000259" key="5">
    <source>
        <dbReference type="Pfam" id="PF03724"/>
    </source>
</evidence>
<comment type="caution">
    <text evidence="7">The sequence shown here is derived from an EMBL/GenBank/DDBJ whole genome shotgun (WGS) entry which is preliminary data.</text>
</comment>
<gene>
    <name evidence="7" type="ORF">FHP08_13625</name>
</gene>
<keyword evidence="8" id="KW-1185">Reference proteome</keyword>
<reference evidence="7 8" key="1">
    <citation type="submission" date="2019-06" db="EMBL/GenBank/DDBJ databases">
        <title>Quisquiliibacterium sp. nov., isolated from a maize field.</title>
        <authorList>
            <person name="Lin S.-Y."/>
            <person name="Tsai C.-F."/>
            <person name="Young C.-C."/>
        </authorList>
    </citation>
    <scope>NUCLEOTIDE SEQUENCE [LARGE SCALE GENOMIC DNA]</scope>
    <source>
        <strain evidence="7 8">CC-CFT501</strain>
    </source>
</reference>
<dbReference type="Pfam" id="PF09864">
    <property type="entry name" value="MliC"/>
    <property type="match status" value="1"/>
</dbReference>
<dbReference type="OrthoDB" id="423130at2"/>
<organism evidence="7 8">
    <name type="scientific">Zeimonas arvi</name>
    <dbReference type="NCBI Taxonomy" id="2498847"/>
    <lineage>
        <taxon>Bacteria</taxon>
        <taxon>Pseudomonadati</taxon>
        <taxon>Pseudomonadota</taxon>
        <taxon>Betaproteobacteria</taxon>
        <taxon>Burkholderiales</taxon>
        <taxon>Burkholderiaceae</taxon>
        <taxon>Zeimonas</taxon>
    </lineage>
</organism>
<evidence type="ECO:0000256" key="3">
    <source>
        <dbReference type="ARBA" id="ARBA00023139"/>
    </source>
</evidence>
<keyword evidence="4" id="KW-0449">Lipoprotein</keyword>
<evidence type="ECO:0000313" key="7">
    <source>
        <dbReference type="EMBL" id="TXL64771.1"/>
    </source>
</evidence>
<name>A0A5C8NUD2_9BURK</name>